<sequence length="56" mass="6133">MNNNIGLTAAGIRHRSKINGGMLKTDRCTPRDLSAAVTDRKAVINRRFVYSAGQTD</sequence>
<dbReference type="AlphaFoldDB" id="A0A974PA09"/>
<dbReference type="RefSeq" id="WP_202676598.1">
    <property type="nucleotide sequence ID" value="NZ_CP068595.1"/>
</dbReference>
<dbReference type="EMBL" id="CP068595">
    <property type="protein sequence ID" value="QQZ60089.1"/>
    <property type="molecule type" value="Genomic_DNA"/>
</dbReference>
<evidence type="ECO:0000313" key="1">
    <source>
        <dbReference type="EMBL" id="QQZ60089.1"/>
    </source>
</evidence>
<keyword evidence="2" id="KW-1185">Reference proteome</keyword>
<organism evidence="1 2">
    <name type="scientific">Paenibacillus sonchi</name>
    <dbReference type="NCBI Taxonomy" id="373687"/>
    <lineage>
        <taxon>Bacteria</taxon>
        <taxon>Bacillati</taxon>
        <taxon>Bacillota</taxon>
        <taxon>Bacilli</taxon>
        <taxon>Bacillales</taxon>
        <taxon>Paenibacillaceae</taxon>
        <taxon>Paenibacillus</taxon>
        <taxon>Paenibacillus sonchi group</taxon>
    </lineage>
</organism>
<dbReference type="KEGG" id="pson:JI735_26615"/>
<dbReference type="Proteomes" id="UP000595841">
    <property type="component" value="Chromosome"/>
</dbReference>
<name>A0A974PA09_9BACL</name>
<evidence type="ECO:0000313" key="2">
    <source>
        <dbReference type="Proteomes" id="UP000595841"/>
    </source>
</evidence>
<proteinExistence type="predicted"/>
<protein>
    <submittedName>
        <fullName evidence="1">Uncharacterized protein</fullName>
    </submittedName>
</protein>
<reference evidence="1 2" key="1">
    <citation type="submission" date="2021-01" db="EMBL/GenBank/DDBJ databases">
        <title>Whole genome sequence of Paenibacillus sonchi LMG 24727 for comparative genomics.</title>
        <authorList>
            <person name="Lee G."/>
            <person name="Kim M.-J."/>
            <person name="Lim K."/>
            <person name="Shin J.-H."/>
        </authorList>
    </citation>
    <scope>NUCLEOTIDE SEQUENCE [LARGE SCALE GENOMIC DNA]</scope>
    <source>
        <strain evidence="1 2">LMG 24727</strain>
    </source>
</reference>
<gene>
    <name evidence="1" type="ORF">JI735_26615</name>
</gene>
<accession>A0A974PA09</accession>